<dbReference type="InterPro" id="IPR008928">
    <property type="entry name" value="6-hairpin_glycosidase_sf"/>
</dbReference>
<dbReference type="GO" id="GO:0004339">
    <property type="term" value="F:glucan 1,4-alpha-glucosidase activity"/>
    <property type="evidence" value="ECO:0007669"/>
    <property type="project" value="UniProtKB-EC"/>
</dbReference>
<evidence type="ECO:0000259" key="12">
    <source>
        <dbReference type="Pfam" id="PF00723"/>
    </source>
</evidence>
<dbReference type="InterPro" id="IPR011613">
    <property type="entry name" value="GH15-like"/>
</dbReference>
<dbReference type="Proteomes" id="UP001209540">
    <property type="component" value="Unassembled WGS sequence"/>
</dbReference>
<dbReference type="PRINTS" id="PR00736">
    <property type="entry name" value="GLHYDRLASE15"/>
</dbReference>
<dbReference type="PANTHER" id="PTHR31616">
    <property type="entry name" value="TREHALASE"/>
    <property type="match status" value="1"/>
</dbReference>
<feature type="signal peptide" evidence="11">
    <location>
        <begin position="1"/>
        <end position="20"/>
    </location>
</feature>
<organism evidence="13 14">
    <name type="scientific">Phascolomyces articulosus</name>
    <dbReference type="NCBI Taxonomy" id="60185"/>
    <lineage>
        <taxon>Eukaryota</taxon>
        <taxon>Fungi</taxon>
        <taxon>Fungi incertae sedis</taxon>
        <taxon>Mucoromycota</taxon>
        <taxon>Mucoromycotina</taxon>
        <taxon>Mucoromycetes</taxon>
        <taxon>Mucorales</taxon>
        <taxon>Lichtheimiaceae</taxon>
        <taxon>Phascolomyces</taxon>
    </lineage>
</organism>
<reference evidence="13" key="1">
    <citation type="journal article" date="2022" name="IScience">
        <title>Evolution of zygomycete secretomes and the origins of terrestrial fungal ecologies.</title>
        <authorList>
            <person name="Chang Y."/>
            <person name="Wang Y."/>
            <person name="Mondo S."/>
            <person name="Ahrendt S."/>
            <person name="Andreopoulos W."/>
            <person name="Barry K."/>
            <person name="Beard J."/>
            <person name="Benny G.L."/>
            <person name="Blankenship S."/>
            <person name="Bonito G."/>
            <person name="Cuomo C."/>
            <person name="Desiro A."/>
            <person name="Gervers K.A."/>
            <person name="Hundley H."/>
            <person name="Kuo A."/>
            <person name="LaButti K."/>
            <person name="Lang B.F."/>
            <person name="Lipzen A."/>
            <person name="O'Donnell K."/>
            <person name="Pangilinan J."/>
            <person name="Reynolds N."/>
            <person name="Sandor L."/>
            <person name="Smith M.E."/>
            <person name="Tsang A."/>
            <person name="Grigoriev I.V."/>
            <person name="Stajich J.E."/>
            <person name="Spatafora J.W."/>
        </authorList>
    </citation>
    <scope>NUCLEOTIDE SEQUENCE</scope>
    <source>
        <strain evidence="13">RSA 2281</strain>
    </source>
</reference>
<protein>
    <recommendedName>
        <fullName evidence="3">glucan 1,4-alpha-glucosidase</fullName>
        <ecNumber evidence="3">3.2.1.3</ecNumber>
    </recommendedName>
    <alternativeName>
        <fullName evidence="9">1,4-alpha-D-glucan glucohydrolase</fullName>
    </alternativeName>
    <alternativeName>
        <fullName evidence="8">Glucan 1,4-alpha-glucosidase</fullName>
    </alternativeName>
</protein>
<evidence type="ECO:0000256" key="3">
    <source>
        <dbReference type="ARBA" id="ARBA00012593"/>
    </source>
</evidence>
<reference evidence="13" key="2">
    <citation type="submission" date="2023-02" db="EMBL/GenBank/DDBJ databases">
        <authorList>
            <consortium name="DOE Joint Genome Institute"/>
            <person name="Mondo S.J."/>
            <person name="Chang Y."/>
            <person name="Wang Y."/>
            <person name="Ahrendt S."/>
            <person name="Andreopoulos W."/>
            <person name="Barry K."/>
            <person name="Beard J."/>
            <person name="Benny G.L."/>
            <person name="Blankenship S."/>
            <person name="Bonito G."/>
            <person name="Cuomo C."/>
            <person name="Desiro A."/>
            <person name="Gervers K.A."/>
            <person name="Hundley H."/>
            <person name="Kuo A."/>
            <person name="LaButti K."/>
            <person name="Lang B.F."/>
            <person name="Lipzen A."/>
            <person name="O'Donnell K."/>
            <person name="Pangilinan J."/>
            <person name="Reynolds N."/>
            <person name="Sandor L."/>
            <person name="Smith M.W."/>
            <person name="Tsang A."/>
            <person name="Grigoriev I.V."/>
            <person name="Stajich J.E."/>
            <person name="Spatafora J.W."/>
        </authorList>
    </citation>
    <scope>NUCLEOTIDE SEQUENCE</scope>
    <source>
        <strain evidence="13">RSA 2281</strain>
    </source>
</reference>
<dbReference type="InterPro" id="IPR012341">
    <property type="entry name" value="6hp_glycosidase-like_sf"/>
</dbReference>
<dbReference type="PANTHER" id="PTHR31616:SF9">
    <property type="entry name" value="GLUCOAMYLASE, INTRACELLULAR SPORULATION-SPECIFIC"/>
    <property type="match status" value="1"/>
</dbReference>
<accession>A0AAD5PI56</accession>
<dbReference type="GO" id="GO:0000272">
    <property type="term" value="P:polysaccharide catabolic process"/>
    <property type="evidence" value="ECO:0007669"/>
    <property type="project" value="UniProtKB-KW"/>
</dbReference>
<proteinExistence type="inferred from homology"/>
<keyword evidence="14" id="KW-1185">Reference proteome</keyword>
<sequence>MKLASLAATLLLTLATPTFSIPVEPAAESSSDASSAVPSATSSAATSPAPSSATDSELASWIEEETAFSQKGMVANINPEGAVTGFIAASPSKDQPDYFYAWTRDSSLVIRSVLHMYNTSPSDDTAGLLEDYVTFQVNAMGQDTVCDCLGEPKFNADGSSYTGAWGRPQNDGPAERATAMIMIADALGSNSSLVEDTIKPAVKKDLDYIVGVWSTPCFDLWEEISSVSFFTLMVMRRGLTDGAKFLGDDSYASTAKEIETKLDTFFTDKGYIEASQDRDGGLDYKTSGLDTSTLIAANLASLGDGFYTPGSDKILATSLAIKNSFADLYAINSDAGDGISYAIGRYPEDKYDGVGNSEANPWFLCTLAFAETYYRAINEWKSAGSIEVTDASAAFFQQFDSSAAAGTTYKADSDEFNSLVAAVAAEADTYFARVKKHAVDNAMSEQFDRDSGEEVGAKNLTWSYAAFITASAAYGGSPAA</sequence>
<evidence type="ECO:0000256" key="6">
    <source>
        <dbReference type="ARBA" id="ARBA00023295"/>
    </source>
</evidence>
<dbReference type="EC" id="3.2.1.3" evidence="3"/>
<comment type="similarity">
    <text evidence="2">Belongs to the glycosyl hydrolase 15 family.</text>
</comment>
<evidence type="ECO:0000256" key="2">
    <source>
        <dbReference type="ARBA" id="ARBA00006188"/>
    </source>
</evidence>
<dbReference type="AlphaFoldDB" id="A0AAD5PI56"/>
<evidence type="ECO:0000313" key="13">
    <source>
        <dbReference type="EMBL" id="KAI9274296.1"/>
    </source>
</evidence>
<dbReference type="GO" id="GO:0000324">
    <property type="term" value="C:fungal-type vacuole"/>
    <property type="evidence" value="ECO:0007669"/>
    <property type="project" value="TreeGrafter"/>
</dbReference>
<dbReference type="InterPro" id="IPR046966">
    <property type="entry name" value="Glucoamylase_active_site"/>
</dbReference>
<feature type="domain" description="GH15-like" evidence="12">
    <location>
        <begin position="70"/>
        <end position="471"/>
    </location>
</feature>
<dbReference type="PROSITE" id="PS00820">
    <property type="entry name" value="GLUCOAMYLASE"/>
    <property type="match status" value="1"/>
</dbReference>
<feature type="region of interest" description="Disordered" evidence="10">
    <location>
        <begin position="30"/>
        <end position="57"/>
    </location>
</feature>
<evidence type="ECO:0000256" key="1">
    <source>
        <dbReference type="ARBA" id="ARBA00001863"/>
    </source>
</evidence>
<dbReference type="SUPFAM" id="SSF48208">
    <property type="entry name" value="Six-hairpin glycosidases"/>
    <property type="match status" value="1"/>
</dbReference>
<evidence type="ECO:0000256" key="8">
    <source>
        <dbReference type="ARBA" id="ARBA00033442"/>
    </source>
</evidence>
<keyword evidence="6 13" id="KW-0326">Glycosidase</keyword>
<dbReference type="Pfam" id="PF00723">
    <property type="entry name" value="Glyco_hydro_15"/>
    <property type="match status" value="1"/>
</dbReference>
<evidence type="ECO:0000256" key="4">
    <source>
        <dbReference type="ARBA" id="ARBA00022801"/>
    </source>
</evidence>
<feature type="chain" id="PRO_5042252674" description="glucan 1,4-alpha-glucosidase" evidence="11">
    <location>
        <begin position="21"/>
        <end position="480"/>
    </location>
</feature>
<keyword evidence="5" id="KW-0119">Carbohydrate metabolism</keyword>
<dbReference type="InterPro" id="IPR000165">
    <property type="entry name" value="Glucoamylase"/>
</dbReference>
<evidence type="ECO:0000256" key="9">
    <source>
        <dbReference type="ARBA" id="ARBA00033473"/>
    </source>
</evidence>
<comment type="catalytic activity">
    <reaction evidence="1">
        <text>Hydrolysis of terminal (1-&gt;4)-linked alpha-D-glucose residues successively from non-reducing ends of the chains with release of beta-D-glucose.</text>
        <dbReference type="EC" id="3.2.1.3"/>
    </reaction>
</comment>
<evidence type="ECO:0000256" key="10">
    <source>
        <dbReference type="SAM" id="MobiDB-lite"/>
    </source>
</evidence>
<keyword evidence="7" id="KW-0624">Polysaccharide degradation</keyword>
<evidence type="ECO:0000256" key="7">
    <source>
        <dbReference type="ARBA" id="ARBA00023326"/>
    </source>
</evidence>
<evidence type="ECO:0000313" key="14">
    <source>
        <dbReference type="Proteomes" id="UP001209540"/>
    </source>
</evidence>
<gene>
    <name evidence="13" type="ORF">BDA99DRAFT_457791</name>
</gene>
<name>A0AAD5PI56_9FUNG</name>
<comment type="caution">
    <text evidence="13">The sequence shown here is derived from an EMBL/GenBank/DDBJ whole genome shotgun (WGS) entry which is preliminary data.</text>
</comment>
<keyword evidence="4" id="KW-0378">Hydrolase</keyword>
<evidence type="ECO:0000256" key="11">
    <source>
        <dbReference type="SAM" id="SignalP"/>
    </source>
</evidence>
<dbReference type="EMBL" id="JAIXMP010000004">
    <property type="protein sequence ID" value="KAI9274296.1"/>
    <property type="molecule type" value="Genomic_DNA"/>
</dbReference>
<dbReference type="Gene3D" id="1.50.10.10">
    <property type="match status" value="1"/>
</dbReference>
<keyword evidence="11" id="KW-0732">Signal</keyword>
<evidence type="ECO:0000256" key="5">
    <source>
        <dbReference type="ARBA" id="ARBA00023277"/>
    </source>
</evidence>